<gene>
    <name evidence="2" type="ORF">DFH94DRAFT_737820</name>
</gene>
<proteinExistence type="predicted"/>
<feature type="compositionally biased region" description="Acidic residues" evidence="1">
    <location>
        <begin position="322"/>
        <end position="353"/>
    </location>
</feature>
<keyword evidence="3" id="KW-1185">Reference proteome</keyword>
<dbReference type="EMBL" id="WHVB01000007">
    <property type="protein sequence ID" value="KAF8481068.1"/>
    <property type="molecule type" value="Genomic_DNA"/>
</dbReference>
<evidence type="ECO:0000313" key="2">
    <source>
        <dbReference type="EMBL" id="KAF8481068.1"/>
    </source>
</evidence>
<sequence length="422" mass="47582">MQSGFSPHTFNALLQQLQPSQIPSTDALQRRIPSIHAIDPNPPQQAGFTGLVQQQMSQAPGASVFASQLFSATLKMIAPVGQSPNDEQLLVMALQSGLNQGLDHRRAIERLHGVNNHAANLWKDYYLEHKSRIDDMVSQLQPIKTAKKPVRFDLGPKALSAPTEVNPKQPKRGRFANIGSLSIRTKVTSSRTNIIPRARMSLPTPGRKHRSLSRHSDLPIPAPPEVEPTPPTEVVKSSKGNLYTVEEKKYFSKYISWALHVDPLLTRSQLIEKLAEKVPQHTASSWNAYWARDPLAGRLLVAARERTTGGYQGRGSTGSAEKEEDYVENDQELVGEEEEESSDDSASDEDEAAMSEHGRFFRAAEVRMMAKYIARHTPEEWAMMTGKQRWYPFHQDYPHRSEISYLMKYRAKEQGECSERYR</sequence>
<reference evidence="2" key="2">
    <citation type="journal article" date="2020" name="Nat. Commun.">
        <title>Large-scale genome sequencing of mycorrhizal fungi provides insights into the early evolution of symbiotic traits.</title>
        <authorList>
            <person name="Miyauchi S."/>
            <person name="Kiss E."/>
            <person name="Kuo A."/>
            <person name="Drula E."/>
            <person name="Kohler A."/>
            <person name="Sanchez-Garcia M."/>
            <person name="Morin E."/>
            <person name="Andreopoulos B."/>
            <person name="Barry K.W."/>
            <person name="Bonito G."/>
            <person name="Buee M."/>
            <person name="Carver A."/>
            <person name="Chen C."/>
            <person name="Cichocki N."/>
            <person name="Clum A."/>
            <person name="Culley D."/>
            <person name="Crous P.W."/>
            <person name="Fauchery L."/>
            <person name="Girlanda M."/>
            <person name="Hayes R.D."/>
            <person name="Keri Z."/>
            <person name="LaButti K."/>
            <person name="Lipzen A."/>
            <person name="Lombard V."/>
            <person name="Magnuson J."/>
            <person name="Maillard F."/>
            <person name="Murat C."/>
            <person name="Nolan M."/>
            <person name="Ohm R.A."/>
            <person name="Pangilinan J."/>
            <person name="Pereira M.F."/>
            <person name="Perotto S."/>
            <person name="Peter M."/>
            <person name="Pfister S."/>
            <person name="Riley R."/>
            <person name="Sitrit Y."/>
            <person name="Stielow J.B."/>
            <person name="Szollosi G."/>
            <person name="Zifcakova L."/>
            <person name="Stursova M."/>
            <person name="Spatafora J.W."/>
            <person name="Tedersoo L."/>
            <person name="Vaario L.M."/>
            <person name="Yamada A."/>
            <person name="Yan M."/>
            <person name="Wang P."/>
            <person name="Xu J."/>
            <person name="Bruns T."/>
            <person name="Baldrian P."/>
            <person name="Vilgalys R."/>
            <person name="Dunand C."/>
            <person name="Henrissat B."/>
            <person name="Grigoriev I.V."/>
            <person name="Hibbett D."/>
            <person name="Nagy L.G."/>
            <person name="Martin F.M."/>
        </authorList>
    </citation>
    <scope>NUCLEOTIDE SEQUENCE</scope>
    <source>
        <strain evidence="2">Prilba</strain>
    </source>
</reference>
<comment type="caution">
    <text evidence="2">The sequence shown here is derived from an EMBL/GenBank/DDBJ whole genome shotgun (WGS) entry which is preliminary data.</text>
</comment>
<reference evidence="2" key="1">
    <citation type="submission" date="2019-10" db="EMBL/GenBank/DDBJ databases">
        <authorList>
            <consortium name="DOE Joint Genome Institute"/>
            <person name="Kuo A."/>
            <person name="Miyauchi S."/>
            <person name="Kiss E."/>
            <person name="Drula E."/>
            <person name="Kohler A."/>
            <person name="Sanchez-Garcia M."/>
            <person name="Andreopoulos B."/>
            <person name="Barry K.W."/>
            <person name="Bonito G."/>
            <person name="Buee M."/>
            <person name="Carver A."/>
            <person name="Chen C."/>
            <person name="Cichocki N."/>
            <person name="Clum A."/>
            <person name="Culley D."/>
            <person name="Crous P.W."/>
            <person name="Fauchery L."/>
            <person name="Girlanda M."/>
            <person name="Hayes R."/>
            <person name="Keri Z."/>
            <person name="LaButti K."/>
            <person name="Lipzen A."/>
            <person name="Lombard V."/>
            <person name="Magnuson J."/>
            <person name="Maillard F."/>
            <person name="Morin E."/>
            <person name="Murat C."/>
            <person name="Nolan M."/>
            <person name="Ohm R."/>
            <person name="Pangilinan J."/>
            <person name="Pereira M."/>
            <person name="Perotto S."/>
            <person name="Peter M."/>
            <person name="Riley R."/>
            <person name="Sitrit Y."/>
            <person name="Stielow B."/>
            <person name="Szollosi G."/>
            <person name="Zifcakova L."/>
            <person name="Stursova M."/>
            <person name="Spatafora J.W."/>
            <person name="Tedersoo L."/>
            <person name="Vaario L.-M."/>
            <person name="Yamada A."/>
            <person name="Yan M."/>
            <person name="Wang P."/>
            <person name="Xu J."/>
            <person name="Bruns T."/>
            <person name="Baldrian P."/>
            <person name="Vilgalys R."/>
            <person name="Henrissat B."/>
            <person name="Grigoriev I.V."/>
            <person name="Hibbett D."/>
            <person name="Nagy L.G."/>
            <person name="Martin F.M."/>
        </authorList>
    </citation>
    <scope>NUCLEOTIDE SEQUENCE</scope>
    <source>
        <strain evidence="2">Prilba</strain>
    </source>
</reference>
<dbReference type="OrthoDB" id="3194584at2759"/>
<organism evidence="2 3">
    <name type="scientific">Russula ochroleuca</name>
    <dbReference type="NCBI Taxonomy" id="152965"/>
    <lineage>
        <taxon>Eukaryota</taxon>
        <taxon>Fungi</taxon>
        <taxon>Dikarya</taxon>
        <taxon>Basidiomycota</taxon>
        <taxon>Agaricomycotina</taxon>
        <taxon>Agaricomycetes</taxon>
        <taxon>Russulales</taxon>
        <taxon>Russulaceae</taxon>
        <taxon>Russula</taxon>
    </lineage>
</organism>
<accession>A0A9P5MXI9</accession>
<dbReference type="Proteomes" id="UP000759537">
    <property type="component" value="Unassembled WGS sequence"/>
</dbReference>
<protein>
    <submittedName>
        <fullName evidence="2">Uncharacterized protein</fullName>
    </submittedName>
</protein>
<feature type="compositionally biased region" description="Pro residues" evidence="1">
    <location>
        <begin position="220"/>
        <end position="231"/>
    </location>
</feature>
<dbReference type="AlphaFoldDB" id="A0A9P5MXI9"/>
<name>A0A9P5MXI9_9AGAM</name>
<evidence type="ECO:0000313" key="3">
    <source>
        <dbReference type="Proteomes" id="UP000759537"/>
    </source>
</evidence>
<feature type="region of interest" description="Disordered" evidence="1">
    <location>
        <begin position="200"/>
        <end position="233"/>
    </location>
</feature>
<feature type="region of interest" description="Disordered" evidence="1">
    <location>
        <begin position="309"/>
        <end position="354"/>
    </location>
</feature>
<evidence type="ECO:0000256" key="1">
    <source>
        <dbReference type="SAM" id="MobiDB-lite"/>
    </source>
</evidence>